<gene>
    <name evidence="1" type="ORF">GA0061101_113112</name>
</gene>
<proteinExistence type="predicted"/>
<accession>A0A1C3WM50</accession>
<dbReference type="AlphaFoldDB" id="A0A1C3WM50"/>
<evidence type="ECO:0000313" key="1">
    <source>
        <dbReference type="EMBL" id="SCB41123.1"/>
    </source>
</evidence>
<dbReference type="RefSeq" id="WP_245297552.1">
    <property type="nucleotide sequence ID" value="NZ_FMAF01000013.1"/>
</dbReference>
<protein>
    <submittedName>
        <fullName evidence="1">Antitoxin HicB</fullName>
    </submittedName>
</protein>
<dbReference type="EMBL" id="FMAF01000013">
    <property type="protein sequence ID" value="SCB41123.1"/>
    <property type="molecule type" value="Genomic_DNA"/>
</dbReference>
<dbReference type="Gene3D" id="3.30.160.250">
    <property type="match status" value="1"/>
</dbReference>
<evidence type="ECO:0000313" key="2">
    <source>
        <dbReference type="Proteomes" id="UP000199205"/>
    </source>
</evidence>
<dbReference type="Proteomes" id="UP000199205">
    <property type="component" value="Unassembled WGS sequence"/>
</dbReference>
<sequence>MGRYYELTIAMDEAEDGTHSWMVTAPAFPEVTTFGDTQPEACLEGLKAIEEAISARIAAGEDLPLPLDSSNGIVRSVEVPLLTYFKCALYMICRFKDVSRADLARRLGWHREQVDRLFRIDHKSQIDQIEAAFKAIDVSIGVDIPLPQAA</sequence>
<organism evidence="1 2">
    <name type="scientific">Rhizobium lusitanum</name>
    <dbReference type="NCBI Taxonomy" id="293958"/>
    <lineage>
        <taxon>Bacteria</taxon>
        <taxon>Pseudomonadati</taxon>
        <taxon>Pseudomonadota</taxon>
        <taxon>Alphaproteobacteria</taxon>
        <taxon>Hyphomicrobiales</taxon>
        <taxon>Rhizobiaceae</taxon>
        <taxon>Rhizobium/Agrobacterium group</taxon>
        <taxon>Rhizobium</taxon>
    </lineage>
</organism>
<dbReference type="SUPFAM" id="SSF143100">
    <property type="entry name" value="TTHA1013/TTHA0281-like"/>
    <property type="match status" value="1"/>
</dbReference>
<dbReference type="InterPro" id="IPR035069">
    <property type="entry name" value="TTHA1013/TTHA0281-like"/>
</dbReference>
<name>A0A1C3WM50_9HYPH</name>
<reference evidence="1 2" key="1">
    <citation type="submission" date="2016-08" db="EMBL/GenBank/DDBJ databases">
        <authorList>
            <person name="Seilhamer J.J."/>
        </authorList>
    </citation>
    <scope>NUCLEOTIDE SEQUENCE [LARGE SCALE GENOMIC DNA]</scope>
    <source>
        <strain evidence="1 2">P1-7</strain>
    </source>
</reference>